<dbReference type="AlphaFoldDB" id="A0A7J5TYD7"/>
<name>A0A7J5TYD7_9BACT</name>
<feature type="signal peptide" evidence="1">
    <location>
        <begin position="1"/>
        <end position="18"/>
    </location>
</feature>
<evidence type="ECO:0000256" key="1">
    <source>
        <dbReference type="SAM" id="SignalP"/>
    </source>
</evidence>
<keyword evidence="3" id="KW-1185">Reference proteome</keyword>
<evidence type="ECO:0008006" key="4">
    <source>
        <dbReference type="Google" id="ProtNLM"/>
    </source>
</evidence>
<protein>
    <recommendedName>
        <fullName evidence="4">DUF4468 domain-containing protein</fullName>
    </recommendedName>
</protein>
<feature type="chain" id="PRO_5029623238" description="DUF4468 domain-containing protein" evidence="1">
    <location>
        <begin position="19"/>
        <end position="186"/>
    </location>
</feature>
<accession>A0A7J5TYD7</accession>
<dbReference type="Proteomes" id="UP000488299">
    <property type="component" value="Unassembled WGS sequence"/>
</dbReference>
<dbReference type="RefSeq" id="WP_152124731.1">
    <property type="nucleotide sequence ID" value="NZ_WELI01000005.1"/>
</dbReference>
<keyword evidence="1" id="KW-0732">Signal</keyword>
<dbReference type="EMBL" id="WELI01000005">
    <property type="protein sequence ID" value="KAB7730124.1"/>
    <property type="molecule type" value="Genomic_DNA"/>
</dbReference>
<sequence>MKPLLTLMLMLLIGLSKAYSQAVIDPYTLDYSNPNCSLTPEQQVAVYNDGRNRGVGLRNYLRGQYAHLAETTYGYQWGPVYTQETVLVSKGMVYQSSGYLDSGYYYYELIVPQTMYHFDYKFSGTGIISTNENILTSFILSDPAVQNNIQNIIDGNFPPYNIQCPAYKAALLDGFAAGITGLTVSP</sequence>
<comment type="caution">
    <text evidence="2">The sequence shown here is derived from an EMBL/GenBank/DDBJ whole genome shotgun (WGS) entry which is preliminary data.</text>
</comment>
<evidence type="ECO:0000313" key="3">
    <source>
        <dbReference type="Proteomes" id="UP000488299"/>
    </source>
</evidence>
<evidence type="ECO:0000313" key="2">
    <source>
        <dbReference type="EMBL" id="KAB7730124.1"/>
    </source>
</evidence>
<proteinExistence type="predicted"/>
<gene>
    <name evidence="2" type="ORF">F5984_13150</name>
</gene>
<organism evidence="2 3">
    <name type="scientific">Rudanella paleaurantiibacter</name>
    <dbReference type="NCBI Taxonomy" id="2614655"/>
    <lineage>
        <taxon>Bacteria</taxon>
        <taxon>Pseudomonadati</taxon>
        <taxon>Bacteroidota</taxon>
        <taxon>Cytophagia</taxon>
        <taxon>Cytophagales</taxon>
        <taxon>Cytophagaceae</taxon>
        <taxon>Rudanella</taxon>
    </lineage>
</organism>
<reference evidence="2 3" key="1">
    <citation type="submission" date="2019-10" db="EMBL/GenBank/DDBJ databases">
        <title>Rudanella paleaurantiibacter sp. nov., isolated from sludge.</title>
        <authorList>
            <person name="Xu S.Q."/>
        </authorList>
    </citation>
    <scope>NUCLEOTIDE SEQUENCE [LARGE SCALE GENOMIC DNA]</scope>
    <source>
        <strain evidence="2 3">HX-22-17</strain>
    </source>
</reference>